<gene>
    <name evidence="2" type="ORF">Ga0080559_TMP4133</name>
</gene>
<dbReference type="PANTHER" id="PTHR42879">
    <property type="entry name" value="3-OXOACYL-(ACYL-CARRIER-PROTEIN) REDUCTASE"/>
    <property type="match status" value="1"/>
</dbReference>
<name>A0A1U7D9X1_9RHOB</name>
<organism evidence="2 3">
    <name type="scientific">Salipiger profundus</name>
    <dbReference type="NCBI Taxonomy" id="1229727"/>
    <lineage>
        <taxon>Bacteria</taxon>
        <taxon>Pseudomonadati</taxon>
        <taxon>Pseudomonadota</taxon>
        <taxon>Alphaproteobacteria</taxon>
        <taxon>Rhodobacterales</taxon>
        <taxon>Roseobacteraceae</taxon>
        <taxon>Salipiger</taxon>
    </lineage>
</organism>
<reference evidence="2 3" key="1">
    <citation type="submission" date="2016-03" db="EMBL/GenBank/DDBJ databases">
        <title>Deep-sea bacteria in the southern Pacific.</title>
        <authorList>
            <person name="Tang K."/>
        </authorList>
    </citation>
    <scope>NUCLEOTIDE SEQUENCE [LARGE SCALE GENOMIC DNA]</scope>
    <source>
        <strain evidence="2 3">JLT2016</strain>
    </source>
</reference>
<dbReference type="STRING" id="1229727.Ga0080559_TMP4133"/>
<dbReference type="AlphaFoldDB" id="A0A1U7D9X1"/>
<proteinExistence type="inferred from homology"/>
<keyword evidence="2" id="KW-0560">Oxidoreductase</keyword>
<protein>
    <submittedName>
        <fullName evidence="2">3-oxoacyl-(Acyl-carrier protein) reductase</fullName>
        <ecNumber evidence="2">1.1.1.100</ecNumber>
    </submittedName>
</protein>
<dbReference type="RefSeq" id="WP_076624643.1">
    <property type="nucleotide sequence ID" value="NZ_BMEW01000001.1"/>
</dbReference>
<dbReference type="InterPro" id="IPR050259">
    <property type="entry name" value="SDR"/>
</dbReference>
<dbReference type="EMBL" id="CP014796">
    <property type="protein sequence ID" value="APX24929.1"/>
    <property type="molecule type" value="Genomic_DNA"/>
</dbReference>
<evidence type="ECO:0000256" key="1">
    <source>
        <dbReference type="ARBA" id="ARBA00006484"/>
    </source>
</evidence>
<dbReference type="InterPro" id="IPR002347">
    <property type="entry name" value="SDR_fam"/>
</dbReference>
<evidence type="ECO:0000313" key="3">
    <source>
        <dbReference type="Proteomes" id="UP000186559"/>
    </source>
</evidence>
<dbReference type="Pfam" id="PF13561">
    <property type="entry name" value="adh_short_C2"/>
    <property type="match status" value="1"/>
</dbReference>
<dbReference type="KEGG" id="tpro:Ga0080559_TMP4133"/>
<keyword evidence="3" id="KW-1185">Reference proteome</keyword>
<dbReference type="Gene3D" id="3.40.50.720">
    <property type="entry name" value="NAD(P)-binding Rossmann-like Domain"/>
    <property type="match status" value="1"/>
</dbReference>
<evidence type="ECO:0000313" key="2">
    <source>
        <dbReference type="EMBL" id="APX24929.1"/>
    </source>
</evidence>
<dbReference type="GO" id="GO:0004316">
    <property type="term" value="F:3-oxoacyl-[acyl-carrier-protein] reductase (NADPH) activity"/>
    <property type="evidence" value="ECO:0007669"/>
    <property type="project" value="UniProtKB-EC"/>
</dbReference>
<dbReference type="PRINTS" id="PR00081">
    <property type="entry name" value="GDHRDH"/>
</dbReference>
<dbReference type="Proteomes" id="UP000186559">
    <property type="component" value="Chromosome"/>
</dbReference>
<dbReference type="EC" id="1.1.1.100" evidence="2"/>
<sequence>MDDSGDLHGKVALVLGSTAGVGLRTAERLARGGAHVMLNGRSAARGAEALAGLRATGADCDFAAGDLTDPAALQEVIDAAQTRFGGIDMLVSAGAESRIGVRPFSEIAPEDIGPGLLDRFLPRILPVRLALPALKARGAGSVVLLTSDAARHPTPGESIVGAAAAGVLLATKVLARELSRDRIRVNAVAMTITSDTPTWDRIFSGDDFTRKLFEKAVGRFPSGAAPTASEVAEVAAFLASPASGQVTGQTISVNGGLSFGGW</sequence>
<accession>A0A1U7D9X1</accession>
<dbReference type="SUPFAM" id="SSF51735">
    <property type="entry name" value="NAD(P)-binding Rossmann-fold domains"/>
    <property type="match status" value="1"/>
</dbReference>
<comment type="similarity">
    <text evidence="1">Belongs to the short-chain dehydrogenases/reductases (SDR) family.</text>
</comment>
<dbReference type="InterPro" id="IPR036291">
    <property type="entry name" value="NAD(P)-bd_dom_sf"/>
</dbReference>
<dbReference type="OrthoDB" id="8280747at2"/>